<evidence type="ECO:0000256" key="1">
    <source>
        <dbReference type="ARBA" id="ARBA00022857"/>
    </source>
</evidence>
<comment type="caution">
    <text evidence="5">The sequence shown here is derived from an EMBL/GenBank/DDBJ whole genome shotgun (WGS) entry which is preliminary data.</text>
</comment>
<dbReference type="OrthoDB" id="2735536at2759"/>
<name>A0A2P5CC86_TREOI</name>
<evidence type="ECO:0000259" key="4">
    <source>
        <dbReference type="Pfam" id="PF01370"/>
    </source>
</evidence>
<organism evidence="5 6">
    <name type="scientific">Trema orientale</name>
    <name type="common">Charcoal tree</name>
    <name type="synonym">Celtis orientalis</name>
    <dbReference type="NCBI Taxonomy" id="63057"/>
    <lineage>
        <taxon>Eukaryota</taxon>
        <taxon>Viridiplantae</taxon>
        <taxon>Streptophyta</taxon>
        <taxon>Embryophyta</taxon>
        <taxon>Tracheophyta</taxon>
        <taxon>Spermatophyta</taxon>
        <taxon>Magnoliopsida</taxon>
        <taxon>eudicotyledons</taxon>
        <taxon>Gunneridae</taxon>
        <taxon>Pentapetalae</taxon>
        <taxon>rosids</taxon>
        <taxon>fabids</taxon>
        <taxon>Rosales</taxon>
        <taxon>Cannabaceae</taxon>
        <taxon>Trema</taxon>
    </lineage>
</organism>
<evidence type="ECO:0000256" key="2">
    <source>
        <dbReference type="ARBA" id="ARBA00023002"/>
    </source>
</evidence>
<dbReference type="FunFam" id="3.40.50.720:FF:000085">
    <property type="entry name" value="Dihydroflavonol reductase"/>
    <property type="match status" value="1"/>
</dbReference>
<comment type="similarity">
    <text evidence="3">Belongs to the NAD(P)-dependent epimerase/dehydratase family. Dihydroflavonol-4-reductase subfamily.</text>
</comment>
<dbReference type="Pfam" id="PF01370">
    <property type="entry name" value="Epimerase"/>
    <property type="match status" value="1"/>
</dbReference>
<dbReference type="Gene3D" id="3.40.50.720">
    <property type="entry name" value="NAD(P)-binding Rossmann-like Domain"/>
    <property type="match status" value="1"/>
</dbReference>
<dbReference type="InterPro" id="IPR001509">
    <property type="entry name" value="Epimerase_deHydtase"/>
</dbReference>
<dbReference type="FunCoup" id="A0A2P5CC86">
    <property type="interactions" value="18"/>
</dbReference>
<feature type="domain" description="NAD-dependent epimerase/dehydratase" evidence="4">
    <location>
        <begin position="8"/>
        <end position="250"/>
    </location>
</feature>
<gene>
    <name evidence="5" type="primary">TorBEN2</name>
    <name evidence="5" type="ORF">TorRG33x02_290470</name>
</gene>
<sequence>MAENKGTVCVTGGTGFIGSWLIMRLLQHGYTVRTTIRPDPEGKNRDISFLTNLPRASEKLHIFHADLNQPDSFNTAIKGCTGVFHVAHPVDIYDKIPEETATKRAVDAALGILKACLASKTVKRVVYTSSVAAVVASGNVQPVVDESSWSDIEYYRSLKRTGVSYMAAKTKTEKEVLEFSEKFGLDVVALNPSLVMGPFICPSLPASVAFGLTMIFGNKDQYKHLGKTDLVHIDDVASAHIYLFENPSAKGRYICSSDELSLIEMSEFLSAKYPDFQIPTKESLQGIDQGYKVCSLSSKKLLDSGFKYKYGLDDMFDGAIQRCREKGVL</sequence>
<accession>A0A2P5CC86</accession>
<dbReference type="InterPro" id="IPR036291">
    <property type="entry name" value="NAD(P)-bd_dom_sf"/>
</dbReference>
<evidence type="ECO:0000256" key="3">
    <source>
        <dbReference type="ARBA" id="ARBA00023445"/>
    </source>
</evidence>
<keyword evidence="2" id="KW-0560">Oxidoreductase</keyword>
<dbReference type="Proteomes" id="UP000237000">
    <property type="component" value="Unassembled WGS sequence"/>
</dbReference>
<dbReference type="CDD" id="cd08958">
    <property type="entry name" value="FR_SDR_e"/>
    <property type="match status" value="1"/>
</dbReference>
<keyword evidence="1" id="KW-0521">NADP</keyword>
<dbReference type="AlphaFoldDB" id="A0A2P5CC86"/>
<evidence type="ECO:0000313" key="6">
    <source>
        <dbReference type="Proteomes" id="UP000237000"/>
    </source>
</evidence>
<dbReference type="InterPro" id="IPR050425">
    <property type="entry name" value="NAD(P)_dehydrat-like"/>
</dbReference>
<dbReference type="PANTHER" id="PTHR10366:SF611">
    <property type="entry name" value="NAD-DEPENDENT EPIMERASE_DEHYDRATASE DOMAIN-CONTAINING PROTEIN"/>
    <property type="match status" value="1"/>
</dbReference>
<dbReference type="InParanoid" id="A0A2P5CC86"/>
<dbReference type="EMBL" id="JXTC01000383">
    <property type="protein sequence ID" value="PON58670.1"/>
    <property type="molecule type" value="Genomic_DNA"/>
</dbReference>
<dbReference type="PANTHER" id="PTHR10366">
    <property type="entry name" value="NAD DEPENDENT EPIMERASE/DEHYDRATASE"/>
    <property type="match status" value="1"/>
</dbReference>
<proteinExistence type="inferred from homology"/>
<keyword evidence="6" id="KW-1185">Reference proteome</keyword>
<dbReference type="SUPFAM" id="SSF51735">
    <property type="entry name" value="NAD(P)-binding Rossmann-fold domains"/>
    <property type="match status" value="1"/>
</dbReference>
<dbReference type="STRING" id="63057.A0A2P5CC86"/>
<evidence type="ECO:0000313" key="5">
    <source>
        <dbReference type="EMBL" id="PON58670.1"/>
    </source>
</evidence>
<protein>
    <submittedName>
        <fullName evidence="5">NAD(P)-binding domain containing protein</fullName>
    </submittedName>
</protein>
<reference evidence="6" key="1">
    <citation type="submission" date="2016-06" db="EMBL/GenBank/DDBJ databases">
        <title>Parallel loss of symbiosis genes in relatives of nitrogen-fixing non-legume Parasponia.</title>
        <authorList>
            <person name="Van Velzen R."/>
            <person name="Holmer R."/>
            <person name="Bu F."/>
            <person name="Rutten L."/>
            <person name="Van Zeijl A."/>
            <person name="Liu W."/>
            <person name="Santuari L."/>
            <person name="Cao Q."/>
            <person name="Sharma T."/>
            <person name="Shen D."/>
            <person name="Roswanjaya Y."/>
            <person name="Wardhani T."/>
            <person name="Kalhor M.S."/>
            <person name="Jansen J."/>
            <person name="Van den Hoogen J."/>
            <person name="Gungor B."/>
            <person name="Hartog M."/>
            <person name="Hontelez J."/>
            <person name="Verver J."/>
            <person name="Yang W.-C."/>
            <person name="Schijlen E."/>
            <person name="Repin R."/>
            <person name="Schilthuizen M."/>
            <person name="Schranz E."/>
            <person name="Heidstra R."/>
            <person name="Miyata K."/>
            <person name="Fedorova E."/>
            <person name="Kohlen W."/>
            <person name="Bisseling T."/>
            <person name="Smit S."/>
            <person name="Geurts R."/>
        </authorList>
    </citation>
    <scope>NUCLEOTIDE SEQUENCE [LARGE SCALE GENOMIC DNA]</scope>
    <source>
        <strain evidence="6">cv. RG33-2</strain>
    </source>
</reference>
<dbReference type="GO" id="GO:0016616">
    <property type="term" value="F:oxidoreductase activity, acting on the CH-OH group of donors, NAD or NADP as acceptor"/>
    <property type="evidence" value="ECO:0007669"/>
    <property type="project" value="TreeGrafter"/>
</dbReference>